<dbReference type="PANTHER" id="PTHR30572:SF4">
    <property type="entry name" value="ABC TRANSPORTER PERMEASE YTRF"/>
    <property type="match status" value="1"/>
</dbReference>
<keyword evidence="2" id="KW-1003">Cell membrane</keyword>
<organism evidence="9 10">
    <name type="scientific">Streptomyces beijiangensis</name>
    <dbReference type="NCBI Taxonomy" id="163361"/>
    <lineage>
        <taxon>Bacteria</taxon>
        <taxon>Bacillati</taxon>
        <taxon>Actinomycetota</taxon>
        <taxon>Actinomycetes</taxon>
        <taxon>Kitasatosporales</taxon>
        <taxon>Streptomycetaceae</taxon>
        <taxon>Streptomyces</taxon>
    </lineage>
</organism>
<keyword evidence="3 7" id="KW-0812">Transmembrane</keyword>
<comment type="caution">
    <text evidence="9">The sequence shown here is derived from an EMBL/GenBank/DDBJ whole genome shotgun (WGS) entry which is preliminary data.</text>
</comment>
<gene>
    <name evidence="9" type="ORF">J0695_32935</name>
</gene>
<dbReference type="AlphaFoldDB" id="A0A939JHS0"/>
<keyword evidence="5 7" id="KW-0472">Membrane</keyword>
<keyword evidence="10" id="KW-1185">Reference proteome</keyword>
<dbReference type="Pfam" id="PF02687">
    <property type="entry name" value="FtsX"/>
    <property type="match status" value="1"/>
</dbReference>
<dbReference type="Proteomes" id="UP000664167">
    <property type="component" value="Unassembled WGS sequence"/>
</dbReference>
<dbReference type="GO" id="GO:0022857">
    <property type="term" value="F:transmembrane transporter activity"/>
    <property type="evidence" value="ECO:0007669"/>
    <property type="project" value="TreeGrafter"/>
</dbReference>
<evidence type="ECO:0000313" key="9">
    <source>
        <dbReference type="EMBL" id="MBO0516541.1"/>
    </source>
</evidence>
<dbReference type="PANTHER" id="PTHR30572">
    <property type="entry name" value="MEMBRANE COMPONENT OF TRANSPORTER-RELATED"/>
    <property type="match status" value="1"/>
</dbReference>
<dbReference type="GO" id="GO:0005886">
    <property type="term" value="C:plasma membrane"/>
    <property type="evidence" value="ECO:0007669"/>
    <property type="project" value="UniProtKB-SubCell"/>
</dbReference>
<dbReference type="InterPro" id="IPR003838">
    <property type="entry name" value="ABC3_permease_C"/>
</dbReference>
<evidence type="ECO:0000256" key="6">
    <source>
        <dbReference type="ARBA" id="ARBA00038076"/>
    </source>
</evidence>
<evidence type="ECO:0000256" key="4">
    <source>
        <dbReference type="ARBA" id="ARBA00022989"/>
    </source>
</evidence>
<dbReference type="InterPro" id="IPR050250">
    <property type="entry name" value="Macrolide_Exporter_MacB"/>
</dbReference>
<name>A0A939JHS0_9ACTN</name>
<evidence type="ECO:0000256" key="3">
    <source>
        <dbReference type="ARBA" id="ARBA00022692"/>
    </source>
</evidence>
<sequence>ARAVRLPGAVGMLVRENTAASVRRTAAIAAPVLMTVALAGTVMGTTAIKTEAKAAEARGRTHAQLVVTGDDLKVPTRPVPGATLTPSASTGVFALEDGVALVKSEARAVPVGTFPGLDDRSIVVNEEWAQHTPGETVQVWLGDGRRASLRIVGVQPIGTGDNGAYVTPANAGSAPVDRIEVALRPGADRAVVTAALVAATGGEVRTADQWLAATHPRTNAQTRLGLWVVLGIALLYTAIGLAGTLVMAMSVRKEELRALGLVGATRSQVLRVVAGESLLAVGIGAALGAA</sequence>
<evidence type="ECO:0000313" key="10">
    <source>
        <dbReference type="Proteomes" id="UP000664167"/>
    </source>
</evidence>
<dbReference type="EMBL" id="JAFLRJ010000410">
    <property type="protein sequence ID" value="MBO0516541.1"/>
    <property type="molecule type" value="Genomic_DNA"/>
</dbReference>
<evidence type="ECO:0000256" key="1">
    <source>
        <dbReference type="ARBA" id="ARBA00004651"/>
    </source>
</evidence>
<proteinExistence type="inferred from homology"/>
<comment type="similarity">
    <text evidence="6">Belongs to the ABC-4 integral membrane protein family.</text>
</comment>
<evidence type="ECO:0000256" key="7">
    <source>
        <dbReference type="SAM" id="Phobius"/>
    </source>
</evidence>
<comment type="subcellular location">
    <subcellularLocation>
        <location evidence="1">Cell membrane</location>
        <topology evidence="1">Multi-pass membrane protein</topology>
    </subcellularLocation>
</comment>
<protein>
    <submittedName>
        <fullName evidence="9">ABC transporter permease</fullName>
    </submittedName>
</protein>
<keyword evidence="4 7" id="KW-1133">Transmembrane helix</keyword>
<feature type="non-terminal residue" evidence="9">
    <location>
        <position position="290"/>
    </location>
</feature>
<accession>A0A939JHS0</accession>
<feature type="transmembrane region" description="Helical" evidence="7">
    <location>
        <begin position="224"/>
        <end position="248"/>
    </location>
</feature>
<reference evidence="9" key="1">
    <citation type="submission" date="2021-03" db="EMBL/GenBank/DDBJ databases">
        <title>Streptomyces poriferae sp. nov., a novel marine sponge-derived Actinobacteria species with anti-MRSA activity.</title>
        <authorList>
            <person name="Sandoval-Powers M."/>
            <person name="Kralova S."/>
            <person name="Nguyen G.-S."/>
            <person name="Fawwal D."/>
            <person name="Degnes K."/>
            <person name="Klinkenberg G."/>
            <person name="Sletta H."/>
            <person name="Wentzel A."/>
            <person name="Liles M.R."/>
        </authorList>
    </citation>
    <scope>NUCLEOTIDE SEQUENCE</scope>
    <source>
        <strain evidence="9">DSM 41794</strain>
    </source>
</reference>
<evidence type="ECO:0000259" key="8">
    <source>
        <dbReference type="Pfam" id="PF02687"/>
    </source>
</evidence>
<feature type="non-terminal residue" evidence="9">
    <location>
        <position position="1"/>
    </location>
</feature>
<feature type="domain" description="ABC3 transporter permease C-terminal" evidence="8">
    <location>
        <begin position="228"/>
        <end position="289"/>
    </location>
</feature>
<evidence type="ECO:0000256" key="2">
    <source>
        <dbReference type="ARBA" id="ARBA00022475"/>
    </source>
</evidence>
<dbReference type="RefSeq" id="WP_372445855.1">
    <property type="nucleotide sequence ID" value="NZ_JAFLRJ010000410.1"/>
</dbReference>
<evidence type="ECO:0000256" key="5">
    <source>
        <dbReference type="ARBA" id="ARBA00023136"/>
    </source>
</evidence>